<evidence type="ECO:0000256" key="2">
    <source>
        <dbReference type="ARBA" id="ARBA00022692"/>
    </source>
</evidence>
<dbReference type="GO" id="GO:0016020">
    <property type="term" value="C:membrane"/>
    <property type="evidence" value="ECO:0007669"/>
    <property type="project" value="UniProtKB-SubCell"/>
</dbReference>
<comment type="caution">
    <text evidence="7">The sequence shown here is derived from an EMBL/GenBank/DDBJ whole genome shotgun (WGS) entry which is preliminary data.</text>
</comment>
<evidence type="ECO:0000259" key="6">
    <source>
        <dbReference type="PROSITE" id="PS50262"/>
    </source>
</evidence>
<organism evidence="7 8">
    <name type="scientific">Pristionchus mayeri</name>
    <dbReference type="NCBI Taxonomy" id="1317129"/>
    <lineage>
        <taxon>Eukaryota</taxon>
        <taxon>Metazoa</taxon>
        <taxon>Ecdysozoa</taxon>
        <taxon>Nematoda</taxon>
        <taxon>Chromadorea</taxon>
        <taxon>Rhabditida</taxon>
        <taxon>Rhabditina</taxon>
        <taxon>Diplogasteromorpha</taxon>
        <taxon>Diplogasteroidea</taxon>
        <taxon>Neodiplogasteridae</taxon>
        <taxon>Pristionchus</taxon>
    </lineage>
</organism>
<feature type="domain" description="G-protein coupled receptors family 1 profile" evidence="6">
    <location>
        <begin position="19"/>
        <end position="148"/>
    </location>
</feature>
<name>A0AAN4ZC31_9BILA</name>
<keyword evidence="3 5" id="KW-1133">Transmembrane helix</keyword>
<dbReference type="InterPro" id="IPR017452">
    <property type="entry name" value="GPCR_Rhodpsn_7TM"/>
</dbReference>
<gene>
    <name evidence="7" type="ORF">PMAYCL1PPCAC_08206</name>
</gene>
<sequence>MGTVLTIVADVIIVITFPLHCRYLYVMLRKDAQLSSMEYAFRASLFNIVIANLLYSIVFILIREPAAYGIFPDFYRSQSWWLGKVAIMQAVPNAMISALFHLFIALNRLSALVVPMRHSTLWTESRVQWFVMAIWLLTILECIPLIYP</sequence>
<dbReference type="PANTHER" id="PTHR23017">
    <property type="entry name" value="SERPENTINE RECEPTOR, CLASS X"/>
    <property type="match status" value="1"/>
</dbReference>
<feature type="transmembrane region" description="Helical" evidence="5">
    <location>
        <begin position="40"/>
        <end position="62"/>
    </location>
</feature>
<dbReference type="PANTHER" id="PTHR23017:SF3">
    <property type="entry name" value="G-PROTEIN COUPLED RECEPTORS FAMILY 1 PROFILE DOMAIN-CONTAINING PROTEIN"/>
    <property type="match status" value="1"/>
</dbReference>
<comment type="subcellular location">
    <subcellularLocation>
        <location evidence="1">Membrane</location>
    </subcellularLocation>
</comment>
<dbReference type="AlphaFoldDB" id="A0AAN4ZC31"/>
<keyword evidence="4 5" id="KW-0472">Membrane</keyword>
<reference evidence="8" key="1">
    <citation type="submission" date="2022-10" db="EMBL/GenBank/DDBJ databases">
        <title>Genome assembly of Pristionchus species.</title>
        <authorList>
            <person name="Yoshida K."/>
            <person name="Sommer R.J."/>
        </authorList>
    </citation>
    <scope>NUCLEOTIDE SEQUENCE [LARGE SCALE GENOMIC DNA]</scope>
    <source>
        <strain evidence="8">RS5460</strain>
    </source>
</reference>
<accession>A0AAN4ZC31</accession>
<evidence type="ECO:0000313" key="7">
    <source>
        <dbReference type="EMBL" id="GMR38011.1"/>
    </source>
</evidence>
<dbReference type="Proteomes" id="UP001328107">
    <property type="component" value="Unassembled WGS sequence"/>
</dbReference>
<evidence type="ECO:0000256" key="4">
    <source>
        <dbReference type="ARBA" id="ARBA00023136"/>
    </source>
</evidence>
<dbReference type="Gene3D" id="1.20.1070.10">
    <property type="entry name" value="Rhodopsin 7-helix transmembrane proteins"/>
    <property type="match status" value="1"/>
</dbReference>
<evidence type="ECO:0000256" key="1">
    <source>
        <dbReference type="ARBA" id="ARBA00004370"/>
    </source>
</evidence>
<dbReference type="PROSITE" id="PS50262">
    <property type="entry name" value="G_PROTEIN_RECEP_F1_2"/>
    <property type="match status" value="1"/>
</dbReference>
<proteinExistence type="predicted"/>
<feature type="transmembrane region" description="Helical" evidence="5">
    <location>
        <begin position="6"/>
        <end position="28"/>
    </location>
</feature>
<evidence type="ECO:0000313" key="8">
    <source>
        <dbReference type="Proteomes" id="UP001328107"/>
    </source>
</evidence>
<feature type="non-terminal residue" evidence="7">
    <location>
        <position position="148"/>
    </location>
</feature>
<dbReference type="InterPro" id="IPR019430">
    <property type="entry name" value="7TM_GPCR_serpentine_rcpt_Srx"/>
</dbReference>
<keyword evidence="8" id="KW-1185">Reference proteome</keyword>
<dbReference type="Pfam" id="PF10328">
    <property type="entry name" value="7TM_GPCR_Srx"/>
    <property type="match status" value="1"/>
</dbReference>
<keyword evidence="2 5" id="KW-0812">Transmembrane</keyword>
<dbReference type="EMBL" id="BTRK01000002">
    <property type="protein sequence ID" value="GMR38011.1"/>
    <property type="molecule type" value="Genomic_DNA"/>
</dbReference>
<protein>
    <recommendedName>
        <fullName evidence="6">G-protein coupled receptors family 1 profile domain-containing protein</fullName>
    </recommendedName>
</protein>
<evidence type="ECO:0000256" key="5">
    <source>
        <dbReference type="SAM" id="Phobius"/>
    </source>
</evidence>
<dbReference type="SUPFAM" id="SSF81321">
    <property type="entry name" value="Family A G protein-coupled receptor-like"/>
    <property type="match status" value="1"/>
</dbReference>
<evidence type="ECO:0000256" key="3">
    <source>
        <dbReference type="ARBA" id="ARBA00022989"/>
    </source>
</evidence>
<feature type="transmembrane region" description="Helical" evidence="5">
    <location>
        <begin position="127"/>
        <end position="147"/>
    </location>
</feature>
<feature type="transmembrane region" description="Helical" evidence="5">
    <location>
        <begin position="82"/>
        <end position="106"/>
    </location>
</feature>